<gene>
    <name evidence="2" type="ORF">H5410_063884</name>
</gene>
<feature type="non-terminal residue" evidence="2">
    <location>
        <position position="1"/>
    </location>
</feature>
<dbReference type="Pfam" id="PF14938">
    <property type="entry name" value="SNAP"/>
    <property type="match status" value="1"/>
</dbReference>
<evidence type="ECO:0000313" key="2">
    <source>
        <dbReference type="EMBL" id="KAG5574118.1"/>
    </source>
</evidence>
<dbReference type="AlphaFoldDB" id="A0A9J5WH01"/>
<organism evidence="2 3">
    <name type="scientific">Solanum commersonii</name>
    <name type="common">Commerson's wild potato</name>
    <name type="synonym">Commerson's nightshade</name>
    <dbReference type="NCBI Taxonomy" id="4109"/>
    <lineage>
        <taxon>Eukaryota</taxon>
        <taxon>Viridiplantae</taxon>
        <taxon>Streptophyta</taxon>
        <taxon>Embryophyta</taxon>
        <taxon>Tracheophyta</taxon>
        <taxon>Spermatophyta</taxon>
        <taxon>Magnoliopsida</taxon>
        <taxon>eudicotyledons</taxon>
        <taxon>Gunneridae</taxon>
        <taxon>Pentapetalae</taxon>
        <taxon>asterids</taxon>
        <taxon>lamiids</taxon>
        <taxon>Solanales</taxon>
        <taxon>Solanaceae</taxon>
        <taxon>Solanoideae</taxon>
        <taxon>Solaneae</taxon>
        <taxon>Solanum</taxon>
    </lineage>
</organism>
<protein>
    <submittedName>
        <fullName evidence="2">Uncharacterized protein</fullName>
    </submittedName>
</protein>
<sequence>MLLSSHLTGRMEDTGSSQGEGNLEDEGARVKGTIRMMLNNLTMFFFQGIELKQGNIMSRESSTFISGHWKAKRHQRTLPGRKLQNTQLKSIAMFEEIATYSIKNNLLKYGVRGLLLNACVCQLCRGDILDTTFSGMCECKFLM</sequence>
<feature type="region of interest" description="Disordered" evidence="1">
    <location>
        <begin position="1"/>
        <end position="26"/>
    </location>
</feature>
<dbReference type="SUPFAM" id="SSF48452">
    <property type="entry name" value="TPR-like"/>
    <property type="match status" value="1"/>
</dbReference>
<name>A0A9J5WH01_SOLCO</name>
<comment type="caution">
    <text evidence="2">The sequence shown here is derived from an EMBL/GenBank/DDBJ whole genome shotgun (WGS) entry which is preliminary data.</text>
</comment>
<proteinExistence type="predicted"/>
<evidence type="ECO:0000313" key="3">
    <source>
        <dbReference type="Proteomes" id="UP000824120"/>
    </source>
</evidence>
<reference evidence="2 3" key="1">
    <citation type="submission" date="2020-09" db="EMBL/GenBank/DDBJ databases">
        <title>De no assembly of potato wild relative species, Solanum commersonii.</title>
        <authorList>
            <person name="Cho K."/>
        </authorList>
    </citation>
    <scope>NUCLEOTIDE SEQUENCE [LARGE SCALE GENOMIC DNA]</scope>
    <source>
        <strain evidence="2">LZ3.2</strain>
        <tissue evidence="2">Leaf</tissue>
    </source>
</reference>
<dbReference type="InterPro" id="IPR011990">
    <property type="entry name" value="TPR-like_helical_dom_sf"/>
</dbReference>
<dbReference type="OrthoDB" id="9984275at2759"/>
<dbReference type="Proteomes" id="UP000824120">
    <property type="component" value="Chromosome 12"/>
</dbReference>
<dbReference type="Gene3D" id="1.25.40.10">
    <property type="entry name" value="Tetratricopeptide repeat domain"/>
    <property type="match status" value="1"/>
</dbReference>
<keyword evidence="3" id="KW-1185">Reference proteome</keyword>
<dbReference type="EMBL" id="JACXVP010000012">
    <property type="protein sequence ID" value="KAG5574118.1"/>
    <property type="molecule type" value="Genomic_DNA"/>
</dbReference>
<evidence type="ECO:0000256" key="1">
    <source>
        <dbReference type="SAM" id="MobiDB-lite"/>
    </source>
</evidence>
<accession>A0A9J5WH01</accession>